<sequence>MIAIRIEGLGLWFGEGLDRVDAVRGAGFEVAQGESFGHVGQSGSGKSTILRAITGLAPHWSGTIEVEGARLHGAKHDRRFYKRV</sequence>
<keyword evidence="8" id="KW-1185">Reference proteome</keyword>
<dbReference type="GO" id="GO:0016887">
    <property type="term" value="F:ATP hydrolysis activity"/>
    <property type="evidence" value="ECO:0007669"/>
    <property type="project" value="InterPro"/>
</dbReference>
<dbReference type="InterPro" id="IPR050319">
    <property type="entry name" value="ABC_transp_ATP-bind"/>
</dbReference>
<dbReference type="InterPro" id="IPR027417">
    <property type="entry name" value="P-loop_NTPase"/>
</dbReference>
<evidence type="ECO:0000313" key="9">
    <source>
        <dbReference type="Proteomes" id="UP000251571"/>
    </source>
</evidence>
<gene>
    <name evidence="6" type="ORF">BCF38_101237</name>
    <name evidence="7" type="ORF">SAMN05421539_101237</name>
</gene>
<dbReference type="AlphaFoldDB" id="A0A2Y9A7F9"/>
<evidence type="ECO:0000256" key="3">
    <source>
        <dbReference type="ARBA" id="ARBA00022741"/>
    </source>
</evidence>
<protein>
    <submittedName>
        <fullName evidence="7">Peptide/nickel transport system ATP-binding protein</fullName>
    </submittedName>
</protein>
<evidence type="ECO:0000256" key="4">
    <source>
        <dbReference type="ARBA" id="ARBA00022840"/>
    </source>
</evidence>
<reference evidence="7 9" key="1">
    <citation type="submission" date="2016-10" db="EMBL/GenBank/DDBJ databases">
        <authorList>
            <person name="Cai Z."/>
        </authorList>
    </citation>
    <scope>NUCLEOTIDE SEQUENCE [LARGE SCALE GENOMIC DNA]</scope>
    <source>
        <strain evidence="7 9">DSM 25227</strain>
    </source>
</reference>
<name>A0A2Y9A7F9_9RHOB</name>
<reference evidence="6 8" key="2">
    <citation type="submission" date="2018-03" db="EMBL/GenBank/DDBJ databases">
        <title>Genomic Encyclopedia of Archaeal and Bacterial Type Strains, Phase II (KMG-II): from individual species to whole genera.</title>
        <authorList>
            <person name="Goeker M."/>
        </authorList>
    </citation>
    <scope>NUCLEOTIDE SEQUENCE [LARGE SCALE GENOMIC DNA]</scope>
    <source>
        <strain evidence="6 8">DSM 25227</strain>
    </source>
</reference>
<dbReference type="EMBL" id="UETC01000001">
    <property type="protein sequence ID" value="SSA38107.1"/>
    <property type="molecule type" value="Genomic_DNA"/>
</dbReference>
<keyword evidence="3" id="KW-0547">Nucleotide-binding</keyword>
<comment type="similarity">
    <text evidence="1">Belongs to the ABC transporter superfamily.</text>
</comment>
<dbReference type="SUPFAM" id="SSF52540">
    <property type="entry name" value="P-loop containing nucleoside triphosphate hydrolases"/>
    <property type="match status" value="1"/>
</dbReference>
<dbReference type="RefSeq" id="WP_342768090.1">
    <property type="nucleotide sequence ID" value="NZ_QGDJ01000001.1"/>
</dbReference>
<organism evidence="7 9">
    <name type="scientific">Jannaschia seohaensis</name>
    <dbReference type="NCBI Taxonomy" id="475081"/>
    <lineage>
        <taxon>Bacteria</taxon>
        <taxon>Pseudomonadati</taxon>
        <taxon>Pseudomonadota</taxon>
        <taxon>Alphaproteobacteria</taxon>
        <taxon>Rhodobacterales</taxon>
        <taxon>Roseobacteraceae</taxon>
        <taxon>Jannaschia</taxon>
    </lineage>
</organism>
<dbReference type="EMBL" id="QGDJ01000001">
    <property type="protein sequence ID" value="PWJ21829.1"/>
    <property type="molecule type" value="Genomic_DNA"/>
</dbReference>
<dbReference type="GO" id="GO:0005524">
    <property type="term" value="F:ATP binding"/>
    <property type="evidence" value="ECO:0007669"/>
    <property type="project" value="UniProtKB-KW"/>
</dbReference>
<feature type="domain" description="ABC transporter" evidence="5">
    <location>
        <begin position="25"/>
        <end position="75"/>
    </location>
</feature>
<dbReference type="Gene3D" id="3.40.50.300">
    <property type="entry name" value="P-loop containing nucleotide triphosphate hydrolases"/>
    <property type="match status" value="1"/>
</dbReference>
<dbReference type="PANTHER" id="PTHR43776:SF7">
    <property type="entry name" value="D,D-DIPEPTIDE TRANSPORT ATP-BINDING PROTEIN DDPF-RELATED"/>
    <property type="match status" value="1"/>
</dbReference>
<keyword evidence="4 7" id="KW-0067">ATP-binding</keyword>
<dbReference type="Proteomes" id="UP000251571">
    <property type="component" value="Unassembled WGS sequence"/>
</dbReference>
<accession>A0A2Y9A7F9</accession>
<dbReference type="PANTHER" id="PTHR43776">
    <property type="entry name" value="TRANSPORT ATP-BINDING PROTEIN"/>
    <property type="match status" value="1"/>
</dbReference>
<evidence type="ECO:0000259" key="5">
    <source>
        <dbReference type="Pfam" id="PF00005"/>
    </source>
</evidence>
<dbReference type="InterPro" id="IPR003439">
    <property type="entry name" value="ABC_transporter-like_ATP-bd"/>
</dbReference>
<evidence type="ECO:0000313" key="7">
    <source>
        <dbReference type="EMBL" id="SSA38107.1"/>
    </source>
</evidence>
<evidence type="ECO:0000313" key="6">
    <source>
        <dbReference type="EMBL" id="PWJ21829.1"/>
    </source>
</evidence>
<proteinExistence type="inferred from homology"/>
<dbReference type="Pfam" id="PF00005">
    <property type="entry name" value="ABC_tran"/>
    <property type="match status" value="1"/>
</dbReference>
<evidence type="ECO:0000256" key="1">
    <source>
        <dbReference type="ARBA" id="ARBA00005417"/>
    </source>
</evidence>
<evidence type="ECO:0000256" key="2">
    <source>
        <dbReference type="ARBA" id="ARBA00022448"/>
    </source>
</evidence>
<evidence type="ECO:0000313" key="8">
    <source>
        <dbReference type="Proteomes" id="UP000245839"/>
    </source>
</evidence>
<keyword evidence="2" id="KW-0813">Transport</keyword>
<dbReference type="Proteomes" id="UP000245839">
    <property type="component" value="Unassembled WGS sequence"/>
</dbReference>